<dbReference type="Proteomes" id="UP000186607">
    <property type="component" value="Unassembled WGS sequence"/>
</dbReference>
<dbReference type="Pfam" id="PF01370">
    <property type="entry name" value="Epimerase"/>
    <property type="match status" value="1"/>
</dbReference>
<dbReference type="EMBL" id="MSTI01000080">
    <property type="protein sequence ID" value="OLV17883.1"/>
    <property type="molecule type" value="Genomic_DNA"/>
</dbReference>
<dbReference type="OrthoDB" id="62093at2"/>
<dbReference type="RefSeq" id="WP_075832954.1">
    <property type="nucleotide sequence ID" value="NZ_MSTI01000080.1"/>
</dbReference>
<evidence type="ECO:0000256" key="1">
    <source>
        <dbReference type="ARBA" id="ARBA00007637"/>
    </source>
</evidence>
<protein>
    <submittedName>
        <fullName evidence="3">Reductase</fullName>
    </submittedName>
</protein>
<name>A0A1U7NY82_9DEIO</name>
<dbReference type="AlphaFoldDB" id="A0A1U7NY82"/>
<organism evidence="3 4">
    <name type="scientific">Deinococcus marmoris</name>
    <dbReference type="NCBI Taxonomy" id="249408"/>
    <lineage>
        <taxon>Bacteria</taxon>
        <taxon>Thermotogati</taxon>
        <taxon>Deinococcota</taxon>
        <taxon>Deinococci</taxon>
        <taxon>Deinococcales</taxon>
        <taxon>Deinococcaceae</taxon>
        <taxon>Deinococcus</taxon>
    </lineage>
</organism>
<dbReference type="InterPro" id="IPR036291">
    <property type="entry name" value="NAD(P)-bd_dom_sf"/>
</dbReference>
<evidence type="ECO:0000313" key="3">
    <source>
        <dbReference type="EMBL" id="OLV17883.1"/>
    </source>
</evidence>
<accession>A0A1U7NY82</accession>
<dbReference type="PANTHER" id="PTHR43000">
    <property type="entry name" value="DTDP-D-GLUCOSE 4,6-DEHYDRATASE-RELATED"/>
    <property type="match status" value="1"/>
</dbReference>
<reference evidence="3 4" key="1">
    <citation type="submission" date="2017-01" db="EMBL/GenBank/DDBJ databases">
        <title>Genome Analysis of Deinococcus marmoris KOPRI26562.</title>
        <authorList>
            <person name="Kim J.H."/>
            <person name="Oh H.-M."/>
        </authorList>
    </citation>
    <scope>NUCLEOTIDE SEQUENCE [LARGE SCALE GENOMIC DNA]</scope>
    <source>
        <strain evidence="3 4">KOPRI26562</strain>
    </source>
</reference>
<dbReference type="Gene3D" id="3.40.50.720">
    <property type="entry name" value="NAD(P)-binding Rossmann-like Domain"/>
    <property type="match status" value="1"/>
</dbReference>
<sequence length="319" mass="32801">MPDADLPGFPRPRPSTGPVLVLGARGFLGAQIVTGVQAAGHEVRTAPPGDLTAASRADWDALLDGVSGVINAAGRTFGSPTELTRANALLPARVLEELNRAGAGSVKLVHLASAAEYGAVPEDHASCEDDPACPLSPYGASKLAGTVLTLEAVRSGRVQAAVLRLTNPLGAGIGAGTLPGRAAHELSVAALEGRDTVLAQNTVRFGPLGARRDFVDARDVARAVWHALTSDLSGVVNVGSGQARPVRDLVDGLVALTGFRGQILEDAPGSPRSGDVPYQRADISRLLDSGFTLRHSFGDSLEALLRGLEPAEGRTAVMG</sequence>
<dbReference type="CDD" id="cd08946">
    <property type="entry name" value="SDR_e"/>
    <property type="match status" value="1"/>
</dbReference>
<feature type="domain" description="NAD-dependent epimerase/dehydratase" evidence="2">
    <location>
        <begin position="19"/>
        <end position="239"/>
    </location>
</feature>
<dbReference type="STRING" id="249408.BOO71_0007519"/>
<keyword evidence="4" id="KW-1185">Reference proteome</keyword>
<dbReference type="SUPFAM" id="SSF51735">
    <property type="entry name" value="NAD(P)-binding Rossmann-fold domains"/>
    <property type="match status" value="1"/>
</dbReference>
<proteinExistence type="inferred from homology"/>
<dbReference type="InterPro" id="IPR001509">
    <property type="entry name" value="Epimerase_deHydtase"/>
</dbReference>
<comment type="caution">
    <text evidence="3">The sequence shown here is derived from an EMBL/GenBank/DDBJ whole genome shotgun (WGS) entry which is preliminary data.</text>
</comment>
<evidence type="ECO:0000259" key="2">
    <source>
        <dbReference type="Pfam" id="PF01370"/>
    </source>
</evidence>
<evidence type="ECO:0000313" key="4">
    <source>
        <dbReference type="Proteomes" id="UP000186607"/>
    </source>
</evidence>
<comment type="similarity">
    <text evidence="1">Belongs to the NAD(P)-dependent epimerase/dehydratase family.</text>
</comment>
<gene>
    <name evidence="3" type="ORF">BOO71_0007519</name>
</gene>